<sequence>MKSKPIQETKTLDARLRRDFRKNKSLYLMVLPVLAFYIYFCYKPMYGVLIAFQDFNFRAGMTGSPWVGLENFRRFFADPYFFRNIKNTLVISLASIVFGFPAPILLALLINEVGNRYFKKTVQTITYMPYFISLVVLCSMVKSFVASDGIITRLVNILTGGTIEESMLNYAGLFVPIYVISDIWQQVGWGSIIYLAALSGIDQELYDAADVDGAGHIKKLIHVTLPCLSQTIIVLLILRLGGILSVGYEKIILLTNAYNAESSEILSYYIYKKGIAGGEYGLATAAGLFNSVINCIFVVGANYISRKFSDTSLW</sequence>
<dbReference type="AlphaFoldDB" id="A0A9D5M415"/>
<dbReference type="GO" id="GO:0005886">
    <property type="term" value="C:plasma membrane"/>
    <property type="evidence" value="ECO:0007669"/>
    <property type="project" value="UniProtKB-SubCell"/>
</dbReference>
<protein>
    <submittedName>
        <fullName evidence="9">Sugar ABC transporter permease</fullName>
    </submittedName>
</protein>
<gene>
    <name evidence="9" type="ORF">INF28_07490</name>
</gene>
<proteinExistence type="inferred from homology"/>
<dbReference type="PANTHER" id="PTHR43227:SF11">
    <property type="entry name" value="BLL4140 PROTEIN"/>
    <property type="match status" value="1"/>
</dbReference>
<feature type="domain" description="ABC transmembrane type-1" evidence="8">
    <location>
        <begin position="85"/>
        <end position="301"/>
    </location>
</feature>
<feature type="transmembrane region" description="Helical" evidence="7">
    <location>
        <begin position="89"/>
        <end position="110"/>
    </location>
</feature>
<evidence type="ECO:0000256" key="4">
    <source>
        <dbReference type="ARBA" id="ARBA00022692"/>
    </source>
</evidence>
<dbReference type="PROSITE" id="PS50928">
    <property type="entry name" value="ABC_TM1"/>
    <property type="match status" value="1"/>
</dbReference>
<dbReference type="CDD" id="cd06261">
    <property type="entry name" value="TM_PBP2"/>
    <property type="match status" value="1"/>
</dbReference>
<dbReference type="SUPFAM" id="SSF161098">
    <property type="entry name" value="MetI-like"/>
    <property type="match status" value="1"/>
</dbReference>
<dbReference type="InterPro" id="IPR000515">
    <property type="entry name" value="MetI-like"/>
</dbReference>
<feature type="transmembrane region" description="Helical" evidence="7">
    <location>
        <begin position="25"/>
        <end position="42"/>
    </location>
</feature>
<keyword evidence="10" id="KW-1185">Reference proteome</keyword>
<evidence type="ECO:0000256" key="3">
    <source>
        <dbReference type="ARBA" id="ARBA00022475"/>
    </source>
</evidence>
<feature type="transmembrane region" description="Helical" evidence="7">
    <location>
        <begin position="280"/>
        <end position="304"/>
    </location>
</feature>
<evidence type="ECO:0000256" key="1">
    <source>
        <dbReference type="ARBA" id="ARBA00004651"/>
    </source>
</evidence>
<evidence type="ECO:0000313" key="9">
    <source>
        <dbReference type="EMBL" id="MBE5040304.1"/>
    </source>
</evidence>
<keyword evidence="6 7" id="KW-0472">Membrane</keyword>
<reference evidence="9" key="1">
    <citation type="submission" date="2020-10" db="EMBL/GenBank/DDBJ databases">
        <title>ChiBAC.</title>
        <authorList>
            <person name="Zenner C."/>
            <person name="Hitch T.C.A."/>
            <person name="Clavel T."/>
        </authorList>
    </citation>
    <scope>NUCLEOTIDE SEQUENCE</scope>
    <source>
        <strain evidence="9">DSM 107454</strain>
    </source>
</reference>
<keyword evidence="2 7" id="KW-0813">Transport</keyword>
<dbReference type="InterPro" id="IPR050809">
    <property type="entry name" value="UgpAE/MalFG_permease"/>
</dbReference>
<dbReference type="PANTHER" id="PTHR43227">
    <property type="entry name" value="BLL4140 PROTEIN"/>
    <property type="match status" value="1"/>
</dbReference>
<feature type="transmembrane region" description="Helical" evidence="7">
    <location>
        <begin position="131"/>
        <end position="155"/>
    </location>
</feature>
<accession>A0A9D5M415</accession>
<evidence type="ECO:0000256" key="2">
    <source>
        <dbReference type="ARBA" id="ARBA00022448"/>
    </source>
</evidence>
<evidence type="ECO:0000313" key="10">
    <source>
        <dbReference type="Proteomes" id="UP000806542"/>
    </source>
</evidence>
<evidence type="ECO:0000256" key="5">
    <source>
        <dbReference type="ARBA" id="ARBA00022989"/>
    </source>
</evidence>
<dbReference type="Gene3D" id="1.10.3720.10">
    <property type="entry name" value="MetI-like"/>
    <property type="match status" value="1"/>
</dbReference>
<dbReference type="GO" id="GO:0055085">
    <property type="term" value="P:transmembrane transport"/>
    <property type="evidence" value="ECO:0007669"/>
    <property type="project" value="InterPro"/>
</dbReference>
<dbReference type="InterPro" id="IPR035906">
    <property type="entry name" value="MetI-like_sf"/>
</dbReference>
<comment type="caution">
    <text evidence="9">The sequence shown here is derived from an EMBL/GenBank/DDBJ whole genome shotgun (WGS) entry which is preliminary data.</text>
</comment>
<keyword evidence="5 7" id="KW-1133">Transmembrane helix</keyword>
<comment type="subcellular location">
    <subcellularLocation>
        <location evidence="1 7">Cell membrane</location>
        <topology evidence="1 7">Multi-pass membrane protein</topology>
    </subcellularLocation>
</comment>
<keyword evidence="4 7" id="KW-0812">Transmembrane</keyword>
<feature type="transmembrane region" description="Helical" evidence="7">
    <location>
        <begin position="227"/>
        <end position="248"/>
    </location>
</feature>
<dbReference type="Pfam" id="PF00528">
    <property type="entry name" value="BPD_transp_1"/>
    <property type="match status" value="1"/>
</dbReference>
<evidence type="ECO:0000256" key="7">
    <source>
        <dbReference type="RuleBase" id="RU363032"/>
    </source>
</evidence>
<comment type="similarity">
    <text evidence="7">Belongs to the binding-protein-dependent transport system permease family.</text>
</comment>
<dbReference type="Proteomes" id="UP000806542">
    <property type="component" value="Unassembled WGS sequence"/>
</dbReference>
<organism evidence="9 10">
    <name type="scientific">Ructibacterium gallinarum</name>
    <dbReference type="NCBI Taxonomy" id="2779355"/>
    <lineage>
        <taxon>Bacteria</taxon>
        <taxon>Bacillati</taxon>
        <taxon>Bacillota</taxon>
        <taxon>Clostridia</taxon>
        <taxon>Eubacteriales</taxon>
        <taxon>Oscillospiraceae</taxon>
        <taxon>Ructibacterium</taxon>
    </lineage>
</organism>
<dbReference type="EMBL" id="JADCKB010000013">
    <property type="protein sequence ID" value="MBE5040304.1"/>
    <property type="molecule type" value="Genomic_DNA"/>
</dbReference>
<evidence type="ECO:0000256" key="6">
    <source>
        <dbReference type="ARBA" id="ARBA00023136"/>
    </source>
</evidence>
<keyword evidence="3" id="KW-1003">Cell membrane</keyword>
<name>A0A9D5M415_9FIRM</name>
<evidence type="ECO:0000259" key="8">
    <source>
        <dbReference type="PROSITE" id="PS50928"/>
    </source>
</evidence>